<accession>A0ABY6L4I8</accession>
<dbReference type="EMBL" id="CP092874">
    <property type="protein sequence ID" value="UYV74803.1"/>
    <property type="molecule type" value="Genomic_DNA"/>
</dbReference>
<dbReference type="PANTHER" id="PTHR46114">
    <property type="entry name" value="APPLE DOMAIN-CONTAINING PROTEIN"/>
    <property type="match status" value="1"/>
</dbReference>
<evidence type="ECO:0000313" key="1">
    <source>
        <dbReference type="EMBL" id="UYV74803.1"/>
    </source>
</evidence>
<sequence>MTRPRYQSNVGERGVDSSCHVAGAKNIIPVWGRTESGYISGEKKTYQLASGRVDDPTRRCQERLTSERSTRRCKSRLVLNSVIKTSGGAPIVCAERAIKGFYNGNRGNQKALKKDSDAVKYLMTKFPKISSSKILEGIFIGPQIRKLINDEDFIATSKEEEKNA</sequence>
<evidence type="ECO:0000313" key="2">
    <source>
        <dbReference type="Proteomes" id="UP001235939"/>
    </source>
</evidence>
<protein>
    <submittedName>
        <fullName evidence="1">Uncharacterized protein</fullName>
    </submittedName>
</protein>
<organism evidence="1 2">
    <name type="scientific">Cordylochernes scorpioides</name>
    <dbReference type="NCBI Taxonomy" id="51811"/>
    <lineage>
        <taxon>Eukaryota</taxon>
        <taxon>Metazoa</taxon>
        <taxon>Ecdysozoa</taxon>
        <taxon>Arthropoda</taxon>
        <taxon>Chelicerata</taxon>
        <taxon>Arachnida</taxon>
        <taxon>Pseudoscorpiones</taxon>
        <taxon>Cheliferoidea</taxon>
        <taxon>Chernetidae</taxon>
        <taxon>Cordylochernes</taxon>
    </lineage>
</organism>
<keyword evidence="2" id="KW-1185">Reference proteome</keyword>
<dbReference type="PANTHER" id="PTHR46114:SF2">
    <property type="entry name" value="CULLIN N-TERMINAL DOMAIN-CONTAINING PROTEIN"/>
    <property type="match status" value="1"/>
</dbReference>
<name>A0ABY6L4I8_9ARAC</name>
<dbReference type="Proteomes" id="UP001235939">
    <property type="component" value="Chromosome 12"/>
</dbReference>
<gene>
    <name evidence="1" type="ORF">LAZ67_12001050</name>
</gene>
<reference evidence="1 2" key="1">
    <citation type="submission" date="2022-01" db="EMBL/GenBank/DDBJ databases">
        <title>A chromosomal length assembly of Cordylochernes scorpioides.</title>
        <authorList>
            <person name="Zeh D."/>
            <person name="Zeh J."/>
        </authorList>
    </citation>
    <scope>NUCLEOTIDE SEQUENCE [LARGE SCALE GENOMIC DNA]</scope>
    <source>
        <strain evidence="1">IN4F17</strain>
        <tissue evidence="1">Whole Body</tissue>
    </source>
</reference>
<proteinExistence type="predicted"/>